<dbReference type="Proteomes" id="UP000235672">
    <property type="component" value="Unassembled WGS sequence"/>
</dbReference>
<dbReference type="PANTHER" id="PTHR42748">
    <property type="entry name" value="NITROGEN METABOLITE REPRESSION PROTEIN NMRA FAMILY MEMBER"/>
    <property type="match status" value="1"/>
</dbReference>
<dbReference type="STRING" id="1745343.A0A2J6Q8I9"/>
<feature type="domain" description="NmrA-like" evidence="3">
    <location>
        <begin position="4"/>
        <end position="261"/>
    </location>
</feature>
<evidence type="ECO:0000313" key="5">
    <source>
        <dbReference type="Proteomes" id="UP000235672"/>
    </source>
</evidence>
<organism evidence="4 5">
    <name type="scientific">Hyaloscypha hepaticicola</name>
    <dbReference type="NCBI Taxonomy" id="2082293"/>
    <lineage>
        <taxon>Eukaryota</taxon>
        <taxon>Fungi</taxon>
        <taxon>Dikarya</taxon>
        <taxon>Ascomycota</taxon>
        <taxon>Pezizomycotina</taxon>
        <taxon>Leotiomycetes</taxon>
        <taxon>Helotiales</taxon>
        <taxon>Hyaloscyphaceae</taxon>
        <taxon>Hyaloscypha</taxon>
    </lineage>
</organism>
<dbReference type="OrthoDB" id="9997102at2759"/>
<dbReference type="GO" id="GO:0005634">
    <property type="term" value="C:nucleus"/>
    <property type="evidence" value="ECO:0007669"/>
    <property type="project" value="TreeGrafter"/>
</dbReference>
<dbReference type="AlphaFoldDB" id="A0A2J6Q8I9"/>
<comment type="similarity">
    <text evidence="1">Belongs to the NmrA-type oxidoreductase family.</text>
</comment>
<evidence type="ECO:0000313" key="4">
    <source>
        <dbReference type="EMBL" id="PMD22606.1"/>
    </source>
</evidence>
<keyword evidence="5" id="KW-1185">Reference proteome</keyword>
<dbReference type="InterPro" id="IPR051164">
    <property type="entry name" value="NmrA-like_oxidored"/>
</dbReference>
<dbReference type="Pfam" id="PF05368">
    <property type="entry name" value="NmrA"/>
    <property type="match status" value="1"/>
</dbReference>
<dbReference type="InterPro" id="IPR036291">
    <property type="entry name" value="NAD(P)-bd_dom_sf"/>
</dbReference>
<protein>
    <submittedName>
        <fullName evidence="4">NAD(P)-binding protein</fullName>
    </submittedName>
</protein>
<accession>A0A2J6Q8I9</accession>
<proteinExistence type="inferred from homology"/>
<keyword evidence="2" id="KW-0521">NADP</keyword>
<reference evidence="4 5" key="1">
    <citation type="submission" date="2016-05" db="EMBL/GenBank/DDBJ databases">
        <title>A degradative enzymes factory behind the ericoid mycorrhizal symbiosis.</title>
        <authorList>
            <consortium name="DOE Joint Genome Institute"/>
            <person name="Martino E."/>
            <person name="Morin E."/>
            <person name="Grelet G."/>
            <person name="Kuo A."/>
            <person name="Kohler A."/>
            <person name="Daghino S."/>
            <person name="Barry K."/>
            <person name="Choi C."/>
            <person name="Cichocki N."/>
            <person name="Clum A."/>
            <person name="Copeland A."/>
            <person name="Hainaut M."/>
            <person name="Haridas S."/>
            <person name="Labutti K."/>
            <person name="Lindquist E."/>
            <person name="Lipzen A."/>
            <person name="Khouja H.-R."/>
            <person name="Murat C."/>
            <person name="Ohm R."/>
            <person name="Olson A."/>
            <person name="Spatafora J."/>
            <person name="Veneault-Fourrey C."/>
            <person name="Henrissat B."/>
            <person name="Grigoriev I."/>
            <person name="Martin F."/>
            <person name="Perotto S."/>
        </authorList>
    </citation>
    <scope>NUCLEOTIDE SEQUENCE [LARGE SCALE GENOMIC DNA]</scope>
    <source>
        <strain evidence="4 5">UAMH 7357</strain>
    </source>
</reference>
<dbReference type="PANTHER" id="PTHR42748:SF7">
    <property type="entry name" value="NMRA LIKE REDOX SENSOR 1-RELATED"/>
    <property type="match status" value="1"/>
</dbReference>
<sequence length="333" mass="36329">MMRNIFVAGATGKTGQALIRALLGPAAGSDGGWHISALTRNASSPAAKRLTESYPSNLTVVEGNLDDRESIIKIFENAKNEGGIWGVFCVLAYPGMGADASGEELQGKNLADVSLQYGVETFVYSSAMRMGPKYEETLERSHKAKRNIENHCKELGEKGLNWTILHPGFFLENFDGLIGSIGVAVLKNGLKPETDIAFVASEDIGNVAAGVFASPEKYKDKVLAVVCECCTMRQLEDAHQRATGKPIPAVPASFAWIITRISKATQSLLAHIELNYNTRISGEYPSVTEEIGLANQAYKMKGCYEWFKLEKEGTLTEQKNWNQLSIGKLFTGR</sequence>
<dbReference type="EMBL" id="KZ613477">
    <property type="protein sequence ID" value="PMD22606.1"/>
    <property type="molecule type" value="Genomic_DNA"/>
</dbReference>
<dbReference type="InterPro" id="IPR008030">
    <property type="entry name" value="NmrA-like"/>
</dbReference>
<evidence type="ECO:0000256" key="1">
    <source>
        <dbReference type="ARBA" id="ARBA00006328"/>
    </source>
</evidence>
<gene>
    <name evidence="4" type="ORF">NA56DRAFT_644799</name>
</gene>
<dbReference type="Gene3D" id="3.40.50.720">
    <property type="entry name" value="NAD(P)-binding Rossmann-like Domain"/>
    <property type="match status" value="1"/>
</dbReference>
<dbReference type="Gene3D" id="3.90.25.10">
    <property type="entry name" value="UDP-galactose 4-epimerase, domain 1"/>
    <property type="match status" value="1"/>
</dbReference>
<name>A0A2J6Q8I9_9HELO</name>
<evidence type="ECO:0000256" key="2">
    <source>
        <dbReference type="ARBA" id="ARBA00022857"/>
    </source>
</evidence>
<evidence type="ECO:0000259" key="3">
    <source>
        <dbReference type="Pfam" id="PF05368"/>
    </source>
</evidence>
<dbReference type="SUPFAM" id="SSF51735">
    <property type="entry name" value="NAD(P)-binding Rossmann-fold domains"/>
    <property type="match status" value="1"/>
</dbReference>